<proteinExistence type="predicted"/>
<dbReference type="AlphaFoldDB" id="A0A010SZY3"/>
<comment type="caution">
    <text evidence="1">The sequence shown here is derived from an EMBL/GenBank/DDBJ whole genome shotgun (WGS) entry which is preliminary data.</text>
</comment>
<geneLocation type="plasmid" evidence="1">
    <name>pUTK21</name>
</geneLocation>
<gene>
    <name evidence="1" type="ORF">HK44_029655</name>
</gene>
<reference evidence="1 2" key="1">
    <citation type="journal article" date="2011" name="J. Bacteriol.">
        <title>Draft genome sequence of the polycyclic aromatic hydrocarbon-degrading, genetically engineered bioluminescent bioreporter Pseudomonas fluorescens HK44.</title>
        <authorList>
            <person name="Chauhan A."/>
            <person name="Layton A.C."/>
            <person name="Williams D.E."/>
            <person name="Smartt A.E."/>
            <person name="Ripp S."/>
            <person name="Karpinets T.V."/>
            <person name="Brown S.D."/>
            <person name="Sayler G.S."/>
        </authorList>
    </citation>
    <scope>NUCLEOTIDE SEQUENCE [LARGE SCALE GENOMIC DNA]</scope>
    <source>
        <strain evidence="1 2">HK44</strain>
        <plasmid evidence="1">pUTK21</plasmid>
    </source>
</reference>
<evidence type="ECO:0000313" key="2">
    <source>
        <dbReference type="Proteomes" id="UP000022611"/>
    </source>
</evidence>
<accession>A0A010SZY3</accession>
<sequence>MVYLQITLMIERTNRAAACIYQQYKETFLEKIQGAKSKTQLVRDEEV</sequence>
<dbReference type="PATRIC" id="fig|1042209.11.peg.137"/>
<dbReference type="EMBL" id="AFOY02000029">
    <property type="protein sequence ID" value="EXF91087.1"/>
    <property type="molecule type" value="Genomic_DNA"/>
</dbReference>
<evidence type="ECO:0000313" key="1">
    <source>
        <dbReference type="EMBL" id="EXF91087.1"/>
    </source>
</evidence>
<name>A0A010SZY3_PSEFL</name>
<dbReference type="HOGENOM" id="CLU_3172175_0_0_6"/>
<organism evidence="1 2">
    <name type="scientific">Pseudomonas fluorescens HK44</name>
    <dbReference type="NCBI Taxonomy" id="1042209"/>
    <lineage>
        <taxon>Bacteria</taxon>
        <taxon>Pseudomonadati</taxon>
        <taxon>Pseudomonadota</taxon>
        <taxon>Gammaproteobacteria</taxon>
        <taxon>Pseudomonadales</taxon>
        <taxon>Pseudomonadaceae</taxon>
        <taxon>Pseudomonas</taxon>
    </lineage>
</organism>
<dbReference type="Proteomes" id="UP000022611">
    <property type="component" value="Unassembled WGS sequence"/>
</dbReference>
<keyword evidence="1" id="KW-0614">Plasmid</keyword>
<protein>
    <submittedName>
        <fullName evidence="1">Uncharacterized protein</fullName>
    </submittedName>
</protein>